<sequence length="435" mass="45900">MTPAVLTPDTGDIDPKIVRGVNRIARQAAEAARPLAAADTASKDAALAGIADALLAQQDSILSANAKDVEREEAGGMQASLLDRLRLTPERIEGIAAGVREIIALPDPVGEIVSGNMLPNGIRLTRKRVPMGVIGAIYEARPNVTVDIAALALKSGNAVILRGGSAARETNTVTLEIMQRTLEAQGFPADVVQGIDQYGRDGADVLMQARDYVDLLIPRGGADLIAHVVQNSLVPVIETGVGNVHMFLDASAKVSQSVDLVLNSKTQRPSVCNALETLLVHEKAARRVLPKVLEALAAADVVIHGDQTVSELAPAGVKVRRVTRRDWAKEYLGLEIAVAVVGDLEEAIEHIGAYSSGHTEVIVTNDLTSAETFIQAVDAAAVGVNVSTRFTDGGQFGLGAEVGISTQKLHSRGPMGLRDLTTTKWIMIGEGQIRS</sequence>
<keyword evidence="2 7" id="KW-0028">Amino-acid biosynthesis</keyword>
<dbReference type="NCBIfam" id="NF001221">
    <property type="entry name" value="PRK00197.1"/>
    <property type="match status" value="1"/>
</dbReference>
<keyword evidence="10" id="KW-1185">Reference proteome</keyword>
<dbReference type="PANTHER" id="PTHR11063">
    <property type="entry name" value="GLUTAMATE SEMIALDEHYDE DEHYDROGENASE"/>
    <property type="match status" value="1"/>
</dbReference>
<keyword evidence="7" id="KW-0963">Cytoplasm</keyword>
<keyword evidence="3 7" id="KW-0641">Proline biosynthesis</keyword>
<comment type="similarity">
    <text evidence="7">Belongs to the gamma-glutamyl phosphate reductase family.</text>
</comment>
<dbReference type="InterPro" id="IPR016162">
    <property type="entry name" value="Ald_DH_N"/>
</dbReference>
<feature type="domain" description="Aldehyde dehydrogenase" evidence="8">
    <location>
        <begin position="21"/>
        <end position="301"/>
    </location>
</feature>
<dbReference type="GO" id="GO:0055129">
    <property type="term" value="P:L-proline biosynthetic process"/>
    <property type="evidence" value="ECO:0007669"/>
    <property type="project" value="UniProtKB-UniRule"/>
</dbReference>
<evidence type="ECO:0000256" key="4">
    <source>
        <dbReference type="ARBA" id="ARBA00022857"/>
    </source>
</evidence>
<dbReference type="AlphaFoldDB" id="A0A8J2TZI1"/>
<dbReference type="InterPro" id="IPR012134">
    <property type="entry name" value="Glu-5-SA_DH"/>
</dbReference>
<comment type="subcellular location">
    <subcellularLocation>
        <location evidence="7">Cytoplasm</location>
    </subcellularLocation>
</comment>
<gene>
    <name evidence="7 9" type="primary">proA</name>
    <name evidence="9" type="ORF">GCM10011333_24670</name>
</gene>
<dbReference type="Gene3D" id="3.40.605.10">
    <property type="entry name" value="Aldehyde Dehydrogenase, Chain A, domain 1"/>
    <property type="match status" value="1"/>
</dbReference>
<dbReference type="PROSITE" id="PS01223">
    <property type="entry name" value="PROA"/>
    <property type="match status" value="1"/>
</dbReference>
<dbReference type="InterPro" id="IPR015590">
    <property type="entry name" value="Aldehyde_DH_dom"/>
</dbReference>
<evidence type="ECO:0000313" key="9">
    <source>
        <dbReference type="EMBL" id="GGA20645.1"/>
    </source>
</evidence>
<evidence type="ECO:0000256" key="2">
    <source>
        <dbReference type="ARBA" id="ARBA00022605"/>
    </source>
</evidence>
<dbReference type="NCBIfam" id="TIGR00407">
    <property type="entry name" value="proA"/>
    <property type="match status" value="1"/>
</dbReference>
<dbReference type="RefSeq" id="WP_188551200.1">
    <property type="nucleotide sequence ID" value="NZ_BMFY01000011.1"/>
</dbReference>
<dbReference type="Proteomes" id="UP000616114">
    <property type="component" value="Unassembled WGS sequence"/>
</dbReference>
<evidence type="ECO:0000256" key="6">
    <source>
        <dbReference type="ARBA" id="ARBA00049024"/>
    </source>
</evidence>
<evidence type="ECO:0000256" key="5">
    <source>
        <dbReference type="ARBA" id="ARBA00023002"/>
    </source>
</evidence>
<reference evidence="9" key="1">
    <citation type="journal article" date="2014" name="Int. J. Syst. Evol. Microbiol.">
        <title>Complete genome sequence of Corynebacterium casei LMG S-19264T (=DSM 44701T), isolated from a smear-ripened cheese.</title>
        <authorList>
            <consortium name="US DOE Joint Genome Institute (JGI-PGF)"/>
            <person name="Walter F."/>
            <person name="Albersmeier A."/>
            <person name="Kalinowski J."/>
            <person name="Ruckert C."/>
        </authorList>
    </citation>
    <scope>NUCLEOTIDE SEQUENCE</scope>
    <source>
        <strain evidence="9">CGMCC 1.12785</strain>
    </source>
</reference>
<comment type="pathway">
    <text evidence="1 7">Amino-acid biosynthesis; L-proline biosynthesis; L-glutamate 5-semialdehyde from L-glutamate: step 2/2.</text>
</comment>
<dbReference type="InterPro" id="IPR016163">
    <property type="entry name" value="Ald_DH_C"/>
</dbReference>
<dbReference type="UniPathway" id="UPA00098">
    <property type="reaction ID" value="UER00360"/>
</dbReference>
<dbReference type="InterPro" id="IPR000965">
    <property type="entry name" value="GPR_dom"/>
</dbReference>
<dbReference type="InterPro" id="IPR020593">
    <property type="entry name" value="G-glutamylP_reductase_CS"/>
</dbReference>
<keyword evidence="4 7" id="KW-0521">NADP</keyword>
<dbReference type="PIRSF" id="PIRSF000151">
    <property type="entry name" value="GPR"/>
    <property type="match status" value="1"/>
</dbReference>
<evidence type="ECO:0000259" key="8">
    <source>
        <dbReference type="Pfam" id="PF00171"/>
    </source>
</evidence>
<reference evidence="9" key="2">
    <citation type="submission" date="2020-09" db="EMBL/GenBank/DDBJ databases">
        <authorList>
            <person name="Sun Q."/>
            <person name="Zhou Y."/>
        </authorList>
    </citation>
    <scope>NUCLEOTIDE SEQUENCE</scope>
    <source>
        <strain evidence="9">CGMCC 1.12785</strain>
    </source>
</reference>
<name>A0A8J2TZI1_9MICO</name>
<evidence type="ECO:0000256" key="3">
    <source>
        <dbReference type="ARBA" id="ARBA00022650"/>
    </source>
</evidence>
<evidence type="ECO:0000313" key="10">
    <source>
        <dbReference type="Proteomes" id="UP000616114"/>
    </source>
</evidence>
<dbReference type="EMBL" id="BMFY01000011">
    <property type="protein sequence ID" value="GGA20645.1"/>
    <property type="molecule type" value="Genomic_DNA"/>
</dbReference>
<dbReference type="HAMAP" id="MF_00412">
    <property type="entry name" value="ProA"/>
    <property type="match status" value="1"/>
</dbReference>
<dbReference type="GO" id="GO:0005737">
    <property type="term" value="C:cytoplasm"/>
    <property type="evidence" value="ECO:0007669"/>
    <property type="project" value="UniProtKB-SubCell"/>
</dbReference>
<proteinExistence type="inferred from homology"/>
<dbReference type="SUPFAM" id="SSF53720">
    <property type="entry name" value="ALDH-like"/>
    <property type="match status" value="1"/>
</dbReference>
<comment type="caution">
    <text evidence="9">The sequence shown here is derived from an EMBL/GenBank/DDBJ whole genome shotgun (WGS) entry which is preliminary data.</text>
</comment>
<comment type="function">
    <text evidence="7">Catalyzes the NADPH-dependent reduction of L-glutamate 5-phosphate into L-glutamate 5-semialdehyde and phosphate. The product spontaneously undergoes cyclization to form 1-pyrroline-5-carboxylate.</text>
</comment>
<dbReference type="InterPro" id="IPR016161">
    <property type="entry name" value="Ald_DH/histidinol_DH"/>
</dbReference>
<dbReference type="GO" id="GO:0004350">
    <property type="term" value="F:glutamate-5-semialdehyde dehydrogenase activity"/>
    <property type="evidence" value="ECO:0007669"/>
    <property type="project" value="UniProtKB-UniRule"/>
</dbReference>
<dbReference type="PANTHER" id="PTHR11063:SF8">
    <property type="entry name" value="DELTA-1-PYRROLINE-5-CARBOXYLATE SYNTHASE"/>
    <property type="match status" value="1"/>
</dbReference>
<keyword evidence="5 7" id="KW-0560">Oxidoreductase</keyword>
<accession>A0A8J2TZI1</accession>
<dbReference type="CDD" id="cd07079">
    <property type="entry name" value="ALDH_F18-19_ProA-GPR"/>
    <property type="match status" value="1"/>
</dbReference>
<comment type="catalytic activity">
    <reaction evidence="6 7">
        <text>L-glutamate 5-semialdehyde + phosphate + NADP(+) = L-glutamyl 5-phosphate + NADPH + H(+)</text>
        <dbReference type="Rhea" id="RHEA:19541"/>
        <dbReference type="ChEBI" id="CHEBI:15378"/>
        <dbReference type="ChEBI" id="CHEBI:43474"/>
        <dbReference type="ChEBI" id="CHEBI:57783"/>
        <dbReference type="ChEBI" id="CHEBI:58066"/>
        <dbReference type="ChEBI" id="CHEBI:58274"/>
        <dbReference type="ChEBI" id="CHEBI:58349"/>
        <dbReference type="EC" id="1.2.1.41"/>
    </reaction>
</comment>
<dbReference type="Pfam" id="PF00171">
    <property type="entry name" value="Aldedh"/>
    <property type="match status" value="1"/>
</dbReference>
<evidence type="ECO:0000256" key="1">
    <source>
        <dbReference type="ARBA" id="ARBA00004985"/>
    </source>
</evidence>
<dbReference type="EC" id="1.2.1.41" evidence="7"/>
<organism evidence="9 10">
    <name type="scientific">Sediminivirga luteola</name>
    <dbReference type="NCBI Taxonomy" id="1774748"/>
    <lineage>
        <taxon>Bacteria</taxon>
        <taxon>Bacillati</taxon>
        <taxon>Actinomycetota</taxon>
        <taxon>Actinomycetes</taxon>
        <taxon>Micrococcales</taxon>
        <taxon>Brevibacteriaceae</taxon>
        <taxon>Sediminivirga</taxon>
    </lineage>
</organism>
<protein>
    <recommendedName>
        <fullName evidence="7">Gamma-glutamyl phosphate reductase</fullName>
        <shortName evidence="7">GPR</shortName>
        <ecNumber evidence="7">1.2.1.41</ecNumber>
    </recommendedName>
    <alternativeName>
        <fullName evidence="7">Glutamate-5-semialdehyde dehydrogenase</fullName>
    </alternativeName>
    <alternativeName>
        <fullName evidence="7">Glutamyl-gamma-semialdehyde dehydrogenase</fullName>
        <shortName evidence="7">GSA dehydrogenase</shortName>
    </alternativeName>
</protein>
<dbReference type="FunFam" id="3.40.309.10:FF:000006">
    <property type="entry name" value="Gamma-glutamyl phosphate reductase"/>
    <property type="match status" value="1"/>
</dbReference>
<evidence type="ECO:0000256" key="7">
    <source>
        <dbReference type="HAMAP-Rule" id="MF_00412"/>
    </source>
</evidence>
<dbReference type="Gene3D" id="3.40.309.10">
    <property type="entry name" value="Aldehyde Dehydrogenase, Chain A, domain 2"/>
    <property type="match status" value="1"/>
</dbReference>
<dbReference type="GO" id="GO:0050661">
    <property type="term" value="F:NADP binding"/>
    <property type="evidence" value="ECO:0007669"/>
    <property type="project" value="InterPro"/>
</dbReference>